<keyword evidence="4" id="KW-1185">Reference proteome</keyword>
<reference evidence="3" key="2">
    <citation type="submission" date="2023-06" db="EMBL/GenBank/DDBJ databases">
        <authorList>
            <person name="Kobayashi Y."/>
            <person name="Kayamori A."/>
            <person name="Aoki K."/>
            <person name="Shiwa Y."/>
            <person name="Fujita N."/>
            <person name="Sugita T."/>
            <person name="Iwasaki W."/>
            <person name="Tanaka N."/>
            <person name="Takashima M."/>
        </authorList>
    </citation>
    <scope>NUCLEOTIDE SEQUENCE</scope>
    <source>
        <strain evidence="3">HIS016</strain>
    </source>
</reference>
<dbReference type="EMBL" id="BTCM01000006">
    <property type="protein sequence ID" value="GMK58975.1"/>
    <property type="molecule type" value="Genomic_DNA"/>
</dbReference>
<protein>
    <submittedName>
        <fullName evidence="3">Uncharacterized protein</fullName>
    </submittedName>
</protein>
<name>A0AAD3TYV1_9TREE</name>
<evidence type="ECO:0000256" key="2">
    <source>
        <dbReference type="SAM" id="MobiDB-lite"/>
    </source>
</evidence>
<sequence length="735" mass="80985">MPHPINLPPSTPPEVSDDDLHRVVKSIMVAEDTILSTDLPDLLGKIQQDRHGPAALNDSQLRQLCEVVHSDAYSTVAMSREEVFQMLKHLRTTPPALADVATTPTANKHLRRTSTRIRSSSDSSSTEEDEQTPSRPSSSTTGKRPIHRQSFPDDSSPYMLPSTITTSPDGALPPRVKTLSDASTKFEQRSRDDPPSSYMPLGRRPLPQNRRSSAQFSASARSDDGHASSSDYTYTYAKTHARSVSSAGGGSPSSMRSPGAASPTSPGLDDYGSDTEEDRWAHVDPSMEATLDKIREADEVQRLKELVSELRNTIKTLKHERDLAQQAHEDMVGEIESRVEIERDGHESRAKDLLARTKARHQKDMEAKEQEITEVNEKLDDLSTKLADWQAALENEKGKSAELRNTVKERDREVANLRKEVELWGEQKQQVEEDLGRQNAHAADLQEQLNATHDLEARLAAEMAKTDWYKSTFSDMEQEIADLRGGHSYSGSGIGSVGPATLTRNGGNQLSAELQTVDPIKTKLVTRVVTITESDGTPVSTYKDASTETDRLDILNDPEFEEEREALRRDGAVLAEASGTQTPVQSTATLEEEALRSPPAYSAAPGPLDAEALIKHMHPQVTKGTVRHNEDLQKAYDLVSKATGKRCHLIEEELEADDIMRDKHKHDRYEAKPSMAGRVFNWASAIGCSIVFLTALAKAVGPALQRHPYDSLAYSGYVSWVEHTAAMAGAGRVPT</sequence>
<accession>A0AAD3TYV1</accession>
<dbReference type="AlphaFoldDB" id="A0AAD3TYV1"/>
<evidence type="ECO:0000313" key="4">
    <source>
        <dbReference type="Proteomes" id="UP001222932"/>
    </source>
</evidence>
<feature type="compositionally biased region" description="Low complexity" evidence="2">
    <location>
        <begin position="243"/>
        <end position="263"/>
    </location>
</feature>
<feature type="compositionally biased region" description="Polar residues" evidence="2">
    <location>
        <begin position="133"/>
        <end position="142"/>
    </location>
</feature>
<keyword evidence="1" id="KW-0175">Coiled coil</keyword>
<feature type="compositionally biased region" description="Basic and acidic residues" evidence="2">
    <location>
        <begin position="184"/>
        <end position="194"/>
    </location>
</feature>
<proteinExistence type="predicted"/>
<feature type="region of interest" description="Disordered" evidence="2">
    <location>
        <begin position="243"/>
        <end position="284"/>
    </location>
</feature>
<evidence type="ECO:0000256" key="1">
    <source>
        <dbReference type="SAM" id="Coils"/>
    </source>
</evidence>
<organism evidence="3 4">
    <name type="scientific">Cutaneotrichosporon spelunceum</name>
    <dbReference type="NCBI Taxonomy" id="1672016"/>
    <lineage>
        <taxon>Eukaryota</taxon>
        <taxon>Fungi</taxon>
        <taxon>Dikarya</taxon>
        <taxon>Basidiomycota</taxon>
        <taxon>Agaricomycotina</taxon>
        <taxon>Tremellomycetes</taxon>
        <taxon>Trichosporonales</taxon>
        <taxon>Trichosporonaceae</taxon>
        <taxon>Cutaneotrichosporon</taxon>
    </lineage>
</organism>
<feature type="compositionally biased region" description="Low complexity" evidence="2">
    <location>
        <begin position="210"/>
        <end position="220"/>
    </location>
</feature>
<gene>
    <name evidence="3" type="ORF">CspeluHIS016_0604170</name>
</gene>
<reference evidence="3" key="1">
    <citation type="journal article" date="2023" name="BMC Genomics">
        <title>Chromosome-level genome assemblies of Cutaneotrichosporon spp. (Trichosporonales, Basidiomycota) reveal imbalanced evolution between nucleotide sequences and chromosome synteny.</title>
        <authorList>
            <person name="Kobayashi Y."/>
            <person name="Kayamori A."/>
            <person name="Aoki K."/>
            <person name="Shiwa Y."/>
            <person name="Matsutani M."/>
            <person name="Fujita N."/>
            <person name="Sugita T."/>
            <person name="Iwasaki W."/>
            <person name="Tanaka N."/>
            <person name="Takashima M."/>
        </authorList>
    </citation>
    <scope>NUCLEOTIDE SEQUENCE</scope>
    <source>
        <strain evidence="3">HIS016</strain>
    </source>
</reference>
<feature type="region of interest" description="Disordered" evidence="2">
    <location>
        <begin position="97"/>
        <end position="228"/>
    </location>
</feature>
<dbReference type="Proteomes" id="UP001222932">
    <property type="component" value="Unassembled WGS sequence"/>
</dbReference>
<feature type="coiled-coil region" evidence="1">
    <location>
        <begin position="351"/>
        <end position="448"/>
    </location>
</feature>
<comment type="caution">
    <text evidence="3">The sequence shown here is derived from an EMBL/GenBank/DDBJ whole genome shotgun (WGS) entry which is preliminary data.</text>
</comment>
<evidence type="ECO:0000313" key="3">
    <source>
        <dbReference type="EMBL" id="GMK58975.1"/>
    </source>
</evidence>
<feature type="coiled-coil region" evidence="1">
    <location>
        <begin position="293"/>
        <end position="327"/>
    </location>
</feature>